<dbReference type="RefSeq" id="WP_249513478.1">
    <property type="nucleotide sequence ID" value="NZ_CP093365.1"/>
</dbReference>
<keyword evidence="1" id="KW-0472">Membrane</keyword>
<name>A0ABY4PFK9_9LACO</name>
<keyword evidence="1" id="KW-0812">Transmembrane</keyword>
<dbReference type="Pfam" id="PF07435">
    <property type="entry name" value="YycH"/>
    <property type="match status" value="1"/>
</dbReference>
<dbReference type="CDD" id="cd15787">
    <property type="entry name" value="YycH_N"/>
    <property type="match status" value="1"/>
</dbReference>
<protein>
    <submittedName>
        <fullName evidence="3">Two-component system activity regulator YycH</fullName>
    </submittedName>
</protein>
<dbReference type="InterPro" id="IPR009996">
    <property type="entry name" value="YycH"/>
</dbReference>
<dbReference type="Proteomes" id="UP000831947">
    <property type="component" value="Chromosome"/>
</dbReference>
<proteinExistence type="predicted"/>
<organism evidence="3 4">
    <name type="scientific">Bombilactobacillus thymidiniphilus</name>
    <dbReference type="NCBI Taxonomy" id="2923363"/>
    <lineage>
        <taxon>Bacteria</taxon>
        <taxon>Bacillati</taxon>
        <taxon>Bacillota</taxon>
        <taxon>Bacilli</taxon>
        <taxon>Lactobacillales</taxon>
        <taxon>Lactobacillaceae</taxon>
        <taxon>Bombilactobacillus</taxon>
    </lineage>
</organism>
<keyword evidence="1" id="KW-1133">Transmembrane helix</keyword>
<keyword evidence="4" id="KW-1185">Reference proteome</keyword>
<reference evidence="3 4" key="1">
    <citation type="journal article" date="2022" name="Int. J. Syst. Evol. Microbiol.">
        <title>Apilactobacillus apisilvae sp. nov., Nicolia spurrieriana gen. nov. sp. nov., Bombilactobacillus folatiphilus sp. nov. and Bombilactobacillus thymidiniphilus sp. nov., four new lactic acid bacterial isolates from stingless bees Tetragonula carbonaria and Austroplebeia australis.</title>
        <authorList>
            <person name="Oliphant S.A."/>
            <person name="Watson-Haigh N.S."/>
            <person name="Sumby K.M."/>
            <person name="Gardner J."/>
            <person name="Groom S."/>
            <person name="Jiranek V."/>
        </authorList>
    </citation>
    <scope>NUCLEOTIDE SEQUENCE [LARGE SCALE GENOMIC DNA]</scope>
    <source>
        <strain evidence="3 4">SG4_A1</strain>
    </source>
</reference>
<evidence type="ECO:0000259" key="2">
    <source>
        <dbReference type="Pfam" id="PF07435"/>
    </source>
</evidence>
<accession>A0ABY4PFK9</accession>
<feature type="transmembrane region" description="Helical" evidence="1">
    <location>
        <begin position="7"/>
        <end position="28"/>
    </location>
</feature>
<sequence length="441" mass="51150">MKSFSNAVLRGTLLIAVVISVILSWMIWSNNAKYQQGVQSNNNLQTLHQRTTSVPRNMDDVFSPTRLILTRQSEKQYIMYNNQSNTIDNVVKEIKKAHITGIKQISTKNKNRYQNFLHLQSSVQLSYPTKISINSFAEMMNQKDLSVHNDKLINRIIILRNKNLQHQIYFLDDQNFTIYQAQITDLNSKKMHNLLKDNNFSVPVNVQTNSHGVQVYYLQPMKIKRISYLVADQNNNTLIANLLNSNQGVNITTRKEDNLTTYRSGVNRSMIVDNKTSLVTLNDYTKTKMPQTTMDLFSNSYRTLTQIGTSLSGLYLFNYNQRERQLSFRNYVDGFPIFQQDQIGTVKINYSNDGQTAVFSKKFFQVPIPTDQQPVELPSTQTLITRLENAGYNMKDLQNIVIGYSWSNNDQNKNIIDLTPTYYIFYNNQWHTYDELLSQGR</sequence>
<dbReference type="EMBL" id="CP093365">
    <property type="protein sequence ID" value="UQS84294.1"/>
    <property type="molecule type" value="Genomic_DNA"/>
</dbReference>
<evidence type="ECO:0000313" key="3">
    <source>
        <dbReference type="EMBL" id="UQS84294.1"/>
    </source>
</evidence>
<evidence type="ECO:0000256" key="1">
    <source>
        <dbReference type="SAM" id="Phobius"/>
    </source>
</evidence>
<feature type="domain" description="Regulatory protein YycH" evidence="2">
    <location>
        <begin position="13"/>
        <end position="433"/>
    </location>
</feature>
<gene>
    <name evidence="3" type="primary">yycH</name>
    <name evidence="3" type="ORF">MOO47_03855</name>
</gene>
<dbReference type="Gene3D" id="3.10.450.310">
    <property type="match status" value="1"/>
</dbReference>
<evidence type="ECO:0000313" key="4">
    <source>
        <dbReference type="Proteomes" id="UP000831947"/>
    </source>
</evidence>